<protein>
    <submittedName>
        <fullName evidence="1">Uncharacterized protein</fullName>
    </submittedName>
</protein>
<reference evidence="1" key="1">
    <citation type="submission" date="2016-10" db="EMBL/GenBank/DDBJ databases">
        <title>Sequence of Gallionella enrichment culture.</title>
        <authorList>
            <person name="Poehlein A."/>
            <person name="Muehling M."/>
            <person name="Daniel R."/>
        </authorList>
    </citation>
    <scope>NUCLEOTIDE SEQUENCE</scope>
</reference>
<gene>
    <name evidence="1" type="ORF">GALL_369870</name>
</gene>
<evidence type="ECO:0000313" key="1">
    <source>
        <dbReference type="EMBL" id="OIQ81239.1"/>
    </source>
</evidence>
<accession>A0A1J5QMU8</accession>
<organism evidence="1">
    <name type="scientific">mine drainage metagenome</name>
    <dbReference type="NCBI Taxonomy" id="410659"/>
    <lineage>
        <taxon>unclassified sequences</taxon>
        <taxon>metagenomes</taxon>
        <taxon>ecological metagenomes</taxon>
    </lineage>
</organism>
<name>A0A1J5QMU8_9ZZZZ</name>
<proteinExistence type="predicted"/>
<dbReference type="AlphaFoldDB" id="A0A1J5QMU8"/>
<comment type="caution">
    <text evidence="1">The sequence shown here is derived from an EMBL/GenBank/DDBJ whole genome shotgun (WGS) entry which is preliminary data.</text>
</comment>
<sequence>MNNLTLTQASTSRASIEYLSGSATCTSGTTIMGDVILGAGGLSLTSGCTINGDLWTSNTVSIQSGEVTGNVNAAGVQSGLSVSLSTSAVVDGNVYAAGPVSSGGKVGGNVVAGPATGQSSFSNQSSVGGSVVSAGTVSAAAGAVKGTITTNRSGIVTPTIPVVPPWIDYAYSASDWKTSSGAPYSLLTMTACDATSLSNALVTVQNSLTPIILDTRTCGAVTDLRFYNLVLTSDIVIVANGLNLGSNNIQASSAPDKRLWFIIPDTVPDNHPTCPVGSSTTISNHVQVGPHVAAMLYSPCPVSNHGDVWTGQMYASSISSSDSFTLNYLPLGLPTVNLSTGQLIPPPGTGVLGGRTSIRDLVVG</sequence>
<dbReference type="EMBL" id="MLJW01000950">
    <property type="protein sequence ID" value="OIQ81239.1"/>
    <property type="molecule type" value="Genomic_DNA"/>
</dbReference>